<sequence>MARFLVLEHWTMKRKTYVLKIMLMKIALQLLRMKMKTCMVKLMLRKIALEDSRMKLKTDVLKMMLMKTIKAIEDEDGEIYVKNDTSRDEVSSKACASLKETRRKESQKEKEMLVVTENFNGMEGRIPAKIQSYRRKYYPPCELQHNLDPNIPQRKLGFSPEVVESVQAVKGEDLVNSSERAIILGESLPDHRKEVETDLNEETQTEEDKSSDELSFRPFIGDHAKQVRYKRYLGFIKIEANDTLKIIHSRKLPQRIRKEKNDKTDGIKIQNINDIQNSSGADTAAPELMYGPSLPTKPIFIEKSAINEDSESSSSETEWTKKGISKKKKHSKKRRKRKKEF</sequence>
<dbReference type="AlphaFoldDB" id="A0A9P0E5C3"/>
<accession>A0A9P0E5C3</accession>
<feature type="region of interest" description="Disordered" evidence="1">
    <location>
        <begin position="305"/>
        <end position="341"/>
    </location>
</feature>
<feature type="region of interest" description="Disordered" evidence="1">
    <location>
        <begin position="192"/>
        <end position="214"/>
    </location>
</feature>
<evidence type="ECO:0000256" key="1">
    <source>
        <dbReference type="SAM" id="MobiDB-lite"/>
    </source>
</evidence>
<gene>
    <name evidence="2" type="ORF">NEZAVI_LOCUS1629</name>
</gene>
<name>A0A9P0E5C3_NEZVI</name>
<proteinExistence type="predicted"/>
<feature type="compositionally biased region" description="Basic residues" evidence="1">
    <location>
        <begin position="323"/>
        <end position="341"/>
    </location>
</feature>
<dbReference type="Proteomes" id="UP001152798">
    <property type="component" value="Chromosome 1"/>
</dbReference>
<organism evidence="2 3">
    <name type="scientific">Nezara viridula</name>
    <name type="common">Southern green stink bug</name>
    <name type="synonym">Cimex viridulus</name>
    <dbReference type="NCBI Taxonomy" id="85310"/>
    <lineage>
        <taxon>Eukaryota</taxon>
        <taxon>Metazoa</taxon>
        <taxon>Ecdysozoa</taxon>
        <taxon>Arthropoda</taxon>
        <taxon>Hexapoda</taxon>
        <taxon>Insecta</taxon>
        <taxon>Pterygota</taxon>
        <taxon>Neoptera</taxon>
        <taxon>Paraneoptera</taxon>
        <taxon>Hemiptera</taxon>
        <taxon>Heteroptera</taxon>
        <taxon>Panheteroptera</taxon>
        <taxon>Pentatomomorpha</taxon>
        <taxon>Pentatomoidea</taxon>
        <taxon>Pentatomidae</taxon>
        <taxon>Pentatominae</taxon>
        <taxon>Nezara</taxon>
    </lineage>
</organism>
<reference evidence="2" key="1">
    <citation type="submission" date="2022-01" db="EMBL/GenBank/DDBJ databases">
        <authorList>
            <person name="King R."/>
        </authorList>
    </citation>
    <scope>NUCLEOTIDE SEQUENCE</scope>
</reference>
<protein>
    <submittedName>
        <fullName evidence="2">Uncharacterized protein</fullName>
    </submittedName>
</protein>
<evidence type="ECO:0000313" key="3">
    <source>
        <dbReference type="Proteomes" id="UP001152798"/>
    </source>
</evidence>
<dbReference type="OrthoDB" id="20507at2759"/>
<keyword evidence="3" id="KW-1185">Reference proteome</keyword>
<evidence type="ECO:0000313" key="2">
    <source>
        <dbReference type="EMBL" id="CAH1390423.1"/>
    </source>
</evidence>
<dbReference type="EMBL" id="OV725077">
    <property type="protein sequence ID" value="CAH1390423.1"/>
    <property type="molecule type" value="Genomic_DNA"/>
</dbReference>